<evidence type="ECO:0000256" key="3">
    <source>
        <dbReference type="ARBA" id="ARBA00022553"/>
    </source>
</evidence>
<evidence type="ECO:0000313" key="13">
    <source>
        <dbReference type="Proteomes" id="UP001170481"/>
    </source>
</evidence>
<dbReference type="GO" id="GO:0000156">
    <property type="term" value="F:phosphorelay response regulator activity"/>
    <property type="evidence" value="ECO:0007669"/>
    <property type="project" value="TreeGrafter"/>
</dbReference>
<keyword evidence="7 9" id="KW-0010">Activator</keyword>
<keyword evidence="6 9" id="KW-0238">DNA-binding</keyword>
<evidence type="ECO:0000313" key="12">
    <source>
        <dbReference type="EMBL" id="MDO6673299.1"/>
    </source>
</evidence>
<keyword evidence="8 9" id="KW-0804">Transcription</keyword>
<dbReference type="InterPro" id="IPR051271">
    <property type="entry name" value="2C-system_Tx_regulators"/>
</dbReference>
<dbReference type="RefSeq" id="WP_303594961.1">
    <property type="nucleotide sequence ID" value="NZ_JAUORK010000022.1"/>
</dbReference>
<accession>A0AAP4WZM8</accession>
<organism evidence="12 13">
    <name type="scientific">Cobetia amphilecti</name>
    <dbReference type="NCBI Taxonomy" id="1055104"/>
    <lineage>
        <taxon>Bacteria</taxon>
        <taxon>Pseudomonadati</taxon>
        <taxon>Pseudomonadota</taxon>
        <taxon>Gammaproteobacteria</taxon>
        <taxon>Oceanospirillales</taxon>
        <taxon>Halomonadaceae</taxon>
        <taxon>Cobetia</taxon>
    </lineage>
</organism>
<proteinExistence type="predicted"/>
<dbReference type="EMBL" id="JAUORK010000022">
    <property type="protein sequence ID" value="MDO6673299.1"/>
    <property type="molecule type" value="Genomic_DNA"/>
</dbReference>
<dbReference type="GO" id="GO:0003700">
    <property type="term" value="F:DNA-binding transcription factor activity"/>
    <property type="evidence" value="ECO:0007669"/>
    <property type="project" value="InterPro"/>
</dbReference>
<feature type="domain" description="Response regulatory" evidence="11">
    <location>
        <begin position="2"/>
        <end position="119"/>
    </location>
</feature>
<comment type="caution">
    <text evidence="12">The sequence shown here is derived from an EMBL/GenBank/DDBJ whole genome shotgun (WGS) entry which is preliminary data.</text>
</comment>
<keyword evidence="4 9" id="KW-0902">Two-component regulatory system</keyword>
<dbReference type="InterPro" id="IPR001789">
    <property type="entry name" value="Sig_transdc_resp-reg_receiver"/>
</dbReference>
<dbReference type="Proteomes" id="UP001170481">
    <property type="component" value="Unassembled WGS sequence"/>
</dbReference>
<dbReference type="InterPro" id="IPR011006">
    <property type="entry name" value="CheY-like_superfamily"/>
</dbReference>
<evidence type="ECO:0000256" key="2">
    <source>
        <dbReference type="ARBA" id="ARBA00022490"/>
    </source>
</evidence>
<dbReference type="InterPro" id="IPR024187">
    <property type="entry name" value="Sig_transdc_resp-reg_cit/mal"/>
</dbReference>
<dbReference type="SUPFAM" id="SSF52172">
    <property type="entry name" value="CheY-like"/>
    <property type="match status" value="1"/>
</dbReference>
<sequence length="245" mass="26850">MRVLIVEDDPMVMRLNVEYLSRIDGMRLVAQCEDVATALDVLAQEAVDLVLLDVYLRSRSGLEVLRWLRRHAAPDIQVILITAASEADTVRSAHALGVCDYLVKPFSFARFQQALALARRGRQQLESLEGEVSQQQLDQLFGVQGLVSGAAGAVPEGRLPKGVTSASLALVASAIQALPREEGSFTSEALLPATGMSRVTIRKYLRHLAACGMLSEAFHYGQIGRPSFTYQVIDRQALSRQCRQA</sequence>
<dbReference type="PROSITE" id="PS50110">
    <property type="entry name" value="RESPONSE_REGULATORY"/>
    <property type="match status" value="1"/>
</dbReference>
<evidence type="ECO:0000256" key="10">
    <source>
        <dbReference type="PROSITE-ProRule" id="PRU00169"/>
    </source>
</evidence>
<dbReference type="PANTHER" id="PTHR45526">
    <property type="entry name" value="TRANSCRIPTIONAL REGULATORY PROTEIN DPIA"/>
    <property type="match status" value="1"/>
</dbReference>
<feature type="modified residue" description="4-aspartylphosphate" evidence="10">
    <location>
        <position position="53"/>
    </location>
</feature>
<evidence type="ECO:0000256" key="5">
    <source>
        <dbReference type="ARBA" id="ARBA00023015"/>
    </source>
</evidence>
<evidence type="ECO:0000256" key="9">
    <source>
        <dbReference type="PIRNR" id="PIRNR006171"/>
    </source>
</evidence>
<reference evidence="12" key="1">
    <citation type="submission" date="2023-07" db="EMBL/GenBank/DDBJ databases">
        <title>Genome content predicts the carbon catabolic preferences of heterotrophic bacteria.</title>
        <authorList>
            <person name="Gralka M."/>
        </authorList>
    </citation>
    <scope>NUCLEOTIDE SEQUENCE</scope>
    <source>
        <strain evidence="12">C2R13</strain>
    </source>
</reference>
<evidence type="ECO:0000256" key="6">
    <source>
        <dbReference type="ARBA" id="ARBA00023125"/>
    </source>
</evidence>
<name>A0AAP4WZM8_9GAMM</name>
<keyword evidence="2 9" id="KW-0963">Cytoplasm</keyword>
<dbReference type="GO" id="GO:0003677">
    <property type="term" value="F:DNA binding"/>
    <property type="evidence" value="ECO:0007669"/>
    <property type="project" value="UniProtKB-KW"/>
</dbReference>
<evidence type="ECO:0000256" key="4">
    <source>
        <dbReference type="ARBA" id="ARBA00023012"/>
    </source>
</evidence>
<protein>
    <recommendedName>
        <fullName evidence="9">Transcriptional regulatory protein</fullName>
    </recommendedName>
</protein>
<dbReference type="SMART" id="SM00448">
    <property type="entry name" value="REC"/>
    <property type="match status" value="1"/>
</dbReference>
<evidence type="ECO:0000256" key="8">
    <source>
        <dbReference type="ARBA" id="ARBA00023163"/>
    </source>
</evidence>
<dbReference type="PIRSF" id="PIRSF006171">
    <property type="entry name" value="RR_citrat_malat"/>
    <property type="match status" value="1"/>
</dbReference>
<comment type="subcellular location">
    <subcellularLocation>
        <location evidence="1 9">Cytoplasm</location>
    </subcellularLocation>
</comment>
<evidence type="ECO:0000256" key="1">
    <source>
        <dbReference type="ARBA" id="ARBA00004496"/>
    </source>
</evidence>
<dbReference type="AlphaFoldDB" id="A0AAP4WZM8"/>
<keyword evidence="5 9" id="KW-0805">Transcription regulation</keyword>
<dbReference type="PANTHER" id="PTHR45526:SF1">
    <property type="entry name" value="TRANSCRIPTIONAL REGULATORY PROTEIN DCUR-RELATED"/>
    <property type="match status" value="1"/>
</dbReference>
<dbReference type="GO" id="GO:0005737">
    <property type="term" value="C:cytoplasm"/>
    <property type="evidence" value="ECO:0007669"/>
    <property type="project" value="UniProtKB-SubCell"/>
</dbReference>
<evidence type="ECO:0000256" key="7">
    <source>
        <dbReference type="ARBA" id="ARBA00023159"/>
    </source>
</evidence>
<evidence type="ECO:0000259" key="11">
    <source>
        <dbReference type="PROSITE" id="PS50110"/>
    </source>
</evidence>
<dbReference type="Gene3D" id="3.40.50.2300">
    <property type="match status" value="1"/>
</dbReference>
<keyword evidence="3 10" id="KW-0597">Phosphoprotein</keyword>
<dbReference type="Pfam" id="PF00072">
    <property type="entry name" value="Response_reg"/>
    <property type="match status" value="1"/>
</dbReference>
<gene>
    <name evidence="12" type="ORF">Q4535_14385</name>
</gene>